<dbReference type="InterPro" id="IPR036667">
    <property type="entry name" value="PTS_IIB_sorbose-sp_sf"/>
</dbReference>
<dbReference type="Proteomes" id="UP000254879">
    <property type="component" value="Unassembled WGS sequence"/>
</dbReference>
<evidence type="ECO:0000256" key="1">
    <source>
        <dbReference type="ARBA" id="ARBA00004496"/>
    </source>
</evidence>
<evidence type="ECO:0000256" key="3">
    <source>
        <dbReference type="ARBA" id="ARBA00022490"/>
    </source>
</evidence>
<keyword evidence="3" id="KW-0963">Cytoplasm</keyword>
<evidence type="ECO:0000256" key="2">
    <source>
        <dbReference type="ARBA" id="ARBA00022448"/>
    </source>
</evidence>
<keyword evidence="5" id="KW-0808">Transferase</keyword>
<dbReference type="AlphaFoldDB" id="A0A378MMU7"/>
<dbReference type="Gene3D" id="3.40.35.10">
    <property type="entry name" value="Phosphotransferase system, sorbose subfamily IIB component"/>
    <property type="match status" value="1"/>
</dbReference>
<comment type="subcellular location">
    <subcellularLocation>
        <location evidence="1">Cytoplasm</location>
    </subcellularLocation>
</comment>
<dbReference type="GO" id="GO:0009401">
    <property type="term" value="P:phosphoenolpyruvate-dependent sugar phosphotransferase system"/>
    <property type="evidence" value="ECO:0007669"/>
    <property type="project" value="UniProtKB-KW"/>
</dbReference>
<reference evidence="9 10" key="1">
    <citation type="submission" date="2018-06" db="EMBL/GenBank/DDBJ databases">
        <authorList>
            <consortium name="Pathogen Informatics"/>
            <person name="Doyle S."/>
        </authorList>
    </citation>
    <scope>NUCLEOTIDE SEQUENCE [LARGE SCALE GENOMIC DNA]</scope>
    <source>
        <strain evidence="10">NCTC 10815</strain>
    </source>
</reference>
<evidence type="ECO:0000313" key="9">
    <source>
        <dbReference type="EMBL" id="STY45045.1"/>
    </source>
</evidence>
<organism evidence="9 10">
    <name type="scientific">Listeria grayi</name>
    <name type="common">Listeria murrayi</name>
    <dbReference type="NCBI Taxonomy" id="1641"/>
    <lineage>
        <taxon>Bacteria</taxon>
        <taxon>Bacillati</taxon>
        <taxon>Bacillota</taxon>
        <taxon>Bacilli</taxon>
        <taxon>Bacillales</taxon>
        <taxon>Listeriaceae</taxon>
        <taxon>Listeria</taxon>
    </lineage>
</organism>
<keyword evidence="7" id="KW-0418">Kinase</keyword>
<accession>A0A378MMU7</accession>
<feature type="domain" description="PTS EIIB type-4" evidence="8">
    <location>
        <begin position="1"/>
        <end position="166"/>
    </location>
</feature>
<evidence type="ECO:0000256" key="5">
    <source>
        <dbReference type="ARBA" id="ARBA00022679"/>
    </source>
</evidence>
<keyword evidence="4" id="KW-0762">Sugar transport</keyword>
<dbReference type="EMBL" id="UGPG01000001">
    <property type="protein sequence ID" value="STY45045.1"/>
    <property type="molecule type" value="Genomic_DNA"/>
</dbReference>
<protein>
    <submittedName>
        <fullName evidence="9">EIIAB-Man</fullName>
    </submittedName>
</protein>
<dbReference type="SUPFAM" id="SSF52728">
    <property type="entry name" value="PTS IIb component"/>
    <property type="match status" value="1"/>
</dbReference>
<dbReference type="Pfam" id="PF03830">
    <property type="entry name" value="PTSIIB_sorb"/>
    <property type="match status" value="1"/>
</dbReference>
<dbReference type="GO" id="GO:0008982">
    <property type="term" value="F:protein-N(PI)-phosphohistidine-sugar phosphotransferase activity"/>
    <property type="evidence" value="ECO:0007669"/>
    <property type="project" value="InterPro"/>
</dbReference>
<keyword evidence="6" id="KW-0598">Phosphotransferase system</keyword>
<evidence type="ECO:0000256" key="6">
    <source>
        <dbReference type="ARBA" id="ARBA00022683"/>
    </source>
</evidence>
<dbReference type="PROSITE" id="PS51101">
    <property type="entry name" value="PTS_EIIB_TYPE_4"/>
    <property type="match status" value="1"/>
</dbReference>
<proteinExistence type="predicted"/>
<dbReference type="CDD" id="cd00001">
    <property type="entry name" value="PTS_IIB_man"/>
    <property type="match status" value="1"/>
</dbReference>
<evidence type="ECO:0000313" key="10">
    <source>
        <dbReference type="Proteomes" id="UP000254879"/>
    </source>
</evidence>
<evidence type="ECO:0000256" key="4">
    <source>
        <dbReference type="ARBA" id="ARBA00022597"/>
    </source>
</evidence>
<keyword evidence="2" id="KW-0813">Transport</keyword>
<name>A0A378MMU7_LISGR</name>
<gene>
    <name evidence="9" type="primary">manX_1</name>
    <name evidence="9" type="ORF">NCTC10815_02420</name>
</gene>
<sequence>MGIDIRLVRIDDRLIHGQVATIWAKRLDIQRIIVVSDAVTKDNLRKTLLLQAAPPGIKVNVITVSKMIEVYSNKLFDDVRVILLFTNPIEVAQVVKAGIYFPTVNVGAMGYTAGKKMISNTIAVNDADLEAFNYLDSHGIELEIRKVVTDSKQSLMEALKKLNYNNFRTSRKLERGRY</sequence>
<dbReference type="GO" id="GO:0005737">
    <property type="term" value="C:cytoplasm"/>
    <property type="evidence" value="ECO:0007669"/>
    <property type="project" value="UniProtKB-SubCell"/>
</dbReference>
<dbReference type="GO" id="GO:0016301">
    <property type="term" value="F:kinase activity"/>
    <property type="evidence" value="ECO:0007669"/>
    <property type="project" value="UniProtKB-KW"/>
</dbReference>
<dbReference type="InterPro" id="IPR004720">
    <property type="entry name" value="PTS_IIB_sorbose-sp"/>
</dbReference>
<evidence type="ECO:0000259" key="8">
    <source>
        <dbReference type="PROSITE" id="PS51101"/>
    </source>
</evidence>
<evidence type="ECO:0000256" key="7">
    <source>
        <dbReference type="ARBA" id="ARBA00022777"/>
    </source>
</evidence>